<sequence length="75" mass="8645">MPKRPINFLRKLKLAIIYLCDKDRDYGLVTECGICKSVKIKRVAHEDSGKEYKADYKCLSCGAVGGCRERWKRGY</sequence>
<reference evidence="1" key="1">
    <citation type="submission" date="2014-07" db="EMBL/GenBank/DDBJ databases">
        <authorList>
            <person name="Hornung V.Bastian."/>
        </authorList>
    </citation>
    <scope>NUCLEOTIDE SEQUENCE</scope>
    <source>
        <strain evidence="1">PCE-S</strain>
    </source>
</reference>
<evidence type="ECO:0000313" key="1">
    <source>
        <dbReference type="EMBL" id="CDX00744.1"/>
    </source>
</evidence>
<accession>A0A098AVX0</accession>
<proteinExistence type="predicted"/>
<dbReference type="RefSeq" id="WP_208925325.1">
    <property type="nucleotide sequence ID" value="NZ_LK996017.1"/>
</dbReference>
<organism evidence="1">
    <name type="scientific">Desulfitobacterium hafniense</name>
    <name type="common">Desulfitobacterium frappieri</name>
    <dbReference type="NCBI Taxonomy" id="49338"/>
    <lineage>
        <taxon>Bacteria</taxon>
        <taxon>Bacillati</taxon>
        <taxon>Bacillota</taxon>
        <taxon>Clostridia</taxon>
        <taxon>Eubacteriales</taxon>
        <taxon>Desulfitobacteriaceae</taxon>
        <taxon>Desulfitobacterium</taxon>
    </lineage>
</organism>
<gene>
    <name evidence="1" type="ORF">DPCES_0857</name>
</gene>
<dbReference type="AlphaFoldDB" id="A0A098AVX0"/>
<protein>
    <submittedName>
        <fullName evidence="1">Uncharacterized protein</fullName>
    </submittedName>
</protein>
<name>A0A098AVX0_DESHA</name>
<dbReference type="EMBL" id="LK996017">
    <property type="protein sequence ID" value="CDX00744.1"/>
    <property type="molecule type" value="Genomic_DNA"/>
</dbReference>
<dbReference type="PATRIC" id="fig|49338.4.peg.921"/>